<dbReference type="InterPro" id="IPR036570">
    <property type="entry name" value="HORMA_dom_sf"/>
</dbReference>
<dbReference type="PANTHER" id="PTHR48225:SF7">
    <property type="entry name" value="MEIOSIS-SPECIFIC PROTEIN HOP1"/>
    <property type="match status" value="1"/>
</dbReference>
<evidence type="ECO:0000313" key="9">
    <source>
        <dbReference type="Proteomes" id="UP000279236"/>
    </source>
</evidence>
<dbReference type="PANTHER" id="PTHR48225">
    <property type="entry name" value="HORMA DOMAIN-CONTAINING PROTEIN 1"/>
    <property type="match status" value="1"/>
</dbReference>
<organism evidence="8 9">
    <name type="scientific">Apiotrichum porosum</name>
    <dbReference type="NCBI Taxonomy" id="105984"/>
    <lineage>
        <taxon>Eukaryota</taxon>
        <taxon>Fungi</taxon>
        <taxon>Dikarya</taxon>
        <taxon>Basidiomycota</taxon>
        <taxon>Agaricomycotina</taxon>
        <taxon>Tremellomycetes</taxon>
        <taxon>Trichosporonales</taxon>
        <taxon>Trichosporonaceae</taxon>
        <taxon>Apiotrichum</taxon>
    </lineage>
</organism>
<evidence type="ECO:0000256" key="1">
    <source>
        <dbReference type="ARBA" id="ARBA00004123"/>
    </source>
</evidence>
<keyword evidence="3" id="KW-0158">Chromosome</keyword>
<dbReference type="RefSeq" id="XP_028476923.1">
    <property type="nucleotide sequence ID" value="XM_028623030.1"/>
</dbReference>
<dbReference type="OrthoDB" id="39175at2759"/>
<dbReference type="SUPFAM" id="SSF56019">
    <property type="entry name" value="The spindle assembly checkpoint protein mad2"/>
    <property type="match status" value="1"/>
</dbReference>
<feature type="compositionally biased region" description="Basic residues" evidence="6">
    <location>
        <begin position="407"/>
        <end position="422"/>
    </location>
</feature>
<feature type="compositionally biased region" description="Low complexity" evidence="6">
    <location>
        <begin position="454"/>
        <end position="464"/>
    </location>
</feature>
<feature type="compositionally biased region" description="Basic and acidic residues" evidence="6">
    <location>
        <begin position="615"/>
        <end position="630"/>
    </location>
</feature>
<dbReference type="GO" id="GO:0006351">
    <property type="term" value="P:DNA-templated transcription"/>
    <property type="evidence" value="ECO:0007669"/>
    <property type="project" value="InterPro"/>
</dbReference>
<evidence type="ECO:0000256" key="4">
    <source>
        <dbReference type="ARBA" id="ARBA00023242"/>
    </source>
</evidence>
<evidence type="ECO:0000256" key="5">
    <source>
        <dbReference type="ARBA" id="ARBA00023254"/>
    </source>
</evidence>
<dbReference type="CDD" id="cd12148">
    <property type="entry name" value="fungal_TF_MHR"/>
    <property type="match status" value="1"/>
</dbReference>
<evidence type="ECO:0000256" key="2">
    <source>
        <dbReference type="ARBA" id="ARBA00004286"/>
    </source>
</evidence>
<dbReference type="InterPro" id="IPR003511">
    <property type="entry name" value="HORMA_dom"/>
</dbReference>
<dbReference type="EMBL" id="RSCE01000005">
    <property type="protein sequence ID" value="RSH82691.1"/>
    <property type="molecule type" value="Genomic_DNA"/>
</dbReference>
<comment type="subcellular location">
    <subcellularLocation>
        <location evidence="2">Chromosome</location>
    </subcellularLocation>
    <subcellularLocation>
        <location evidence="1">Nucleus</location>
    </subcellularLocation>
</comment>
<evidence type="ECO:0000313" key="8">
    <source>
        <dbReference type="EMBL" id="RSH82691.1"/>
    </source>
</evidence>
<proteinExistence type="predicted"/>
<dbReference type="Pfam" id="PF04082">
    <property type="entry name" value="Fungal_trans"/>
    <property type="match status" value="1"/>
</dbReference>
<feature type="region of interest" description="Disordered" evidence="6">
    <location>
        <begin position="615"/>
        <end position="662"/>
    </location>
</feature>
<name>A0A427XVD0_9TREE</name>
<dbReference type="AlphaFoldDB" id="A0A427XVD0"/>
<gene>
    <name evidence="8" type="ORF">EHS24_007685</name>
</gene>
<dbReference type="SMART" id="SM00906">
    <property type="entry name" value="Fungal_trans"/>
    <property type="match status" value="1"/>
</dbReference>
<dbReference type="GeneID" id="39592228"/>
<feature type="compositionally biased region" description="Low complexity" evidence="6">
    <location>
        <begin position="396"/>
        <end position="406"/>
    </location>
</feature>
<dbReference type="GO" id="GO:0051598">
    <property type="term" value="P:meiotic recombination checkpoint signaling"/>
    <property type="evidence" value="ECO:0007669"/>
    <property type="project" value="TreeGrafter"/>
</dbReference>
<dbReference type="Gene3D" id="3.30.900.10">
    <property type="entry name" value="HORMA domain"/>
    <property type="match status" value="1"/>
</dbReference>
<accession>A0A427XVD0</accession>
<feature type="region of interest" description="Disordered" evidence="6">
    <location>
        <begin position="390"/>
        <end position="471"/>
    </location>
</feature>
<evidence type="ECO:0000256" key="3">
    <source>
        <dbReference type="ARBA" id="ARBA00022454"/>
    </source>
</evidence>
<keyword evidence="5" id="KW-0469">Meiosis</keyword>
<dbReference type="Proteomes" id="UP000279236">
    <property type="component" value="Unassembled WGS sequence"/>
</dbReference>
<protein>
    <recommendedName>
        <fullName evidence="7">HORMA domain-containing protein</fullName>
    </recommendedName>
</protein>
<comment type="caution">
    <text evidence="8">The sequence shown here is derived from an EMBL/GenBank/DDBJ whole genome shotgun (WGS) entry which is preliminary data.</text>
</comment>
<sequence>MPVVAQKFRPLKQAIQAPQAIQTETVQSQPQSQSRSQQQALNSTSLTAASSLAAIKATVEIALGSIAYLRSFLPEDHFDSKELTSLKHPFTEDGVSSAPDEVASIKVMKIKSGSSAEGDAFLKYFNEGVVDALERSYLKSMVLLVLLDPVNDPNNIIESYTFDFTYSTDTEGPSIAFNSSQKSVSSTSSFFLPQTVPELRLAIRSFMYKLILGLQELDPLPRHRYVDIKLVYRDDTPLDYEPPQFHPNPETERLFIASHNRDEVPRAVEGGTLDTPDMGFSVTVLSAASFLPVNNAGGVVDLNTQQAMYNAQLEDSKARRVHWDAQTLALHADQPMERKGRTAHKAAQVVNQMSDSLEMAQDTDRPAECATNENDVAANFLPVAAPPHAAENQALGSSGPSSPMKRSSNKKTAKKTNTKPRTLKPQIIKAQPSHTPQMVKTKTVKLKPTKSPGQSRAQRSRSQSVLPPGMIHVDDPLVRKFIRQKIPASPKIARAAPTNMAEAATRADRATPSMPPPPTPIATPSAPPLCSFSTKVGNSRTVLSSIEAKVELKDDITHPTVSDKKRGNSGDDEAAKKRRVLDSDKTAHFYVSSHGLSHHAGSTSGLPLLEATRRLANRDDDEPKEKRTEPDWQWLQDLLHDGPPAPRPGDDNGSSAEYFPGRNVARPQSSELLMSSIAGTSEHQQHQTCANEPVPPDLMSDLLRIFFTTIHPLWPILHIPTFFSDLNRWNDHAFAALVVSMCMLASRYTNDLRVRSDPNNPASSGLRYYELFNRLLDRAITSDNVIFAIQSRFFASIFQSVDNVPHPVAQGLFAEALSRTLDGGLQRTVSSSVMGNSILREIRSRTAWAVYVWDKQISAFCGRPHLMQMWDMDVRLPEPFDNDDTLSSPRHNIDDNDAAHVETFRQLIQVSAVLESAFRASSHRPIVPNCDFMNEVSRGTRPDDDDAERLEKTMASVNKWRRNAPPEIAEPVPKTRSMMRGYSVPTEQVASVDQMVQLLVAARYLQLETLNPEPQAERLESYRAMLITSARDLVSLVVQLGATYHLARCDILVGYRLLFTGRLLLACVLSARTAGNDVQAEEATKILHAASAILRHFVTVFPVALGSAEVLDETTRVCRVSRPESRSPPPPVQRFAWYRPIAHQSSKKRGRDERSPSPPVTMMAQSSTRSTQPSVTIPLTELSPIDATFFREANAPTLSLFNSLDNFGGESDFSWLLPGATGDINLPYFDVSH</sequence>
<keyword evidence="9" id="KW-1185">Reference proteome</keyword>
<dbReference type="InterPro" id="IPR007219">
    <property type="entry name" value="XnlR_reg_dom"/>
</dbReference>
<keyword evidence="4" id="KW-0539">Nucleus</keyword>
<dbReference type="InterPro" id="IPR051294">
    <property type="entry name" value="HORMA_MeioticProgression"/>
</dbReference>
<evidence type="ECO:0000256" key="6">
    <source>
        <dbReference type="SAM" id="MobiDB-lite"/>
    </source>
</evidence>
<feature type="domain" description="HORMA" evidence="7">
    <location>
        <begin position="49"/>
        <end position="284"/>
    </location>
</feature>
<dbReference type="GO" id="GO:0005634">
    <property type="term" value="C:nucleus"/>
    <property type="evidence" value="ECO:0007669"/>
    <property type="project" value="UniProtKB-SubCell"/>
</dbReference>
<feature type="compositionally biased region" description="Polar residues" evidence="6">
    <location>
        <begin position="1163"/>
        <end position="1175"/>
    </location>
</feature>
<feature type="region of interest" description="Disordered" evidence="6">
    <location>
        <begin position="1143"/>
        <end position="1175"/>
    </location>
</feature>
<dbReference type="GO" id="GO:0007130">
    <property type="term" value="P:synaptonemal complex assembly"/>
    <property type="evidence" value="ECO:0007669"/>
    <property type="project" value="TreeGrafter"/>
</dbReference>
<dbReference type="GO" id="GO:0003677">
    <property type="term" value="F:DNA binding"/>
    <property type="evidence" value="ECO:0007669"/>
    <property type="project" value="InterPro"/>
</dbReference>
<dbReference type="GO" id="GO:0005694">
    <property type="term" value="C:chromosome"/>
    <property type="evidence" value="ECO:0007669"/>
    <property type="project" value="UniProtKB-SubCell"/>
</dbReference>
<reference evidence="8 9" key="1">
    <citation type="submission" date="2018-11" db="EMBL/GenBank/DDBJ databases">
        <title>Genome sequence of Apiotrichum porosum DSM 27194.</title>
        <authorList>
            <person name="Aliyu H."/>
            <person name="Gorte O."/>
            <person name="Ochsenreither K."/>
        </authorList>
    </citation>
    <scope>NUCLEOTIDE SEQUENCE [LARGE SCALE GENOMIC DNA]</scope>
    <source>
        <strain evidence="8 9">DSM 27194</strain>
    </source>
</reference>
<evidence type="ECO:0000259" key="7">
    <source>
        <dbReference type="PROSITE" id="PS50815"/>
    </source>
</evidence>
<dbReference type="Pfam" id="PF02301">
    <property type="entry name" value="HORMA"/>
    <property type="match status" value="1"/>
</dbReference>
<dbReference type="PROSITE" id="PS50815">
    <property type="entry name" value="HORMA"/>
    <property type="match status" value="1"/>
</dbReference>
<dbReference type="GO" id="GO:0008270">
    <property type="term" value="F:zinc ion binding"/>
    <property type="evidence" value="ECO:0007669"/>
    <property type="project" value="InterPro"/>
</dbReference>
<feature type="region of interest" description="Disordered" evidence="6">
    <location>
        <begin position="557"/>
        <end position="580"/>
    </location>
</feature>
<dbReference type="STRING" id="105984.A0A427XVD0"/>